<dbReference type="InterPro" id="IPR027417">
    <property type="entry name" value="P-loop_NTPase"/>
</dbReference>
<dbReference type="CDD" id="cd03213">
    <property type="entry name" value="ABCG_EPDR"/>
    <property type="match status" value="1"/>
</dbReference>
<dbReference type="PANTHER" id="PTHR48041:SF78">
    <property type="entry name" value="ABC TRANSPORTER EXPRESSED IN TRACHEA, ISOFORM A"/>
    <property type="match status" value="1"/>
</dbReference>
<evidence type="ECO:0000256" key="1">
    <source>
        <dbReference type="ARBA" id="ARBA00004141"/>
    </source>
</evidence>
<evidence type="ECO:0000256" key="6">
    <source>
        <dbReference type="ARBA" id="ARBA00022840"/>
    </source>
</evidence>
<feature type="compositionally biased region" description="Polar residues" evidence="9">
    <location>
        <begin position="66"/>
        <end position="75"/>
    </location>
</feature>
<dbReference type="Pfam" id="PF19055">
    <property type="entry name" value="ABC2_membrane_7"/>
    <property type="match status" value="1"/>
</dbReference>
<feature type="region of interest" description="Disordered" evidence="9">
    <location>
        <begin position="66"/>
        <end position="90"/>
    </location>
</feature>
<gene>
    <name evidence="12" type="ORF">TDIB3V08_LOCUS11027</name>
</gene>
<evidence type="ECO:0000256" key="4">
    <source>
        <dbReference type="ARBA" id="ARBA00022692"/>
    </source>
</evidence>
<dbReference type="Gene3D" id="3.40.50.300">
    <property type="entry name" value="P-loop containing nucleotide triphosphate hydrolases"/>
    <property type="match status" value="1"/>
</dbReference>
<keyword evidence="3" id="KW-0813">Transport</keyword>
<evidence type="ECO:0000256" key="8">
    <source>
        <dbReference type="ARBA" id="ARBA00023136"/>
    </source>
</evidence>
<sequence>MDYELNSVQVVPQRCAACHCHTVHYSKTNTDHGLNNGLMFSSPNLVVPGGLGALAKKVPNKSCTLPSMGLSSGAQGPTKKPIELSHLPKRPPVDIQFDNMTYSVSEGRRRGYKTILKGASGRFRSGELTAIMGPSGAGKSTLMNILAGYRTSNLTGSVLINNRERKLRRFRKMSCYIMQDDQLLPHLTVLEAMTISANLKLGKEVNQGAKRIVVEEIMETLSLVECCDTRTSSLSGGQRKRLSIALELVNNPPVMFFDEPTSGLDSSSCFQCLSLLKSLARGGRTIICTIHQPSARLFEMFDHLFMLAEGQCVYRGSIPGLVPFLASMGFECPGYHNPADYVMEVVCGEHGECVSKLVTAVNNGKCNNLTQPQQVLLDSSTQCVSDEIAKNYQTNNIVGNGVGKHGPNPLPGLSVTSALLDSDESLNNGKHRTGFPTSGYRQFFILLKRTFLSTFRDQTLTQMRMFSHVVVGCLIGMIYFGIGNEASKVMSNSGCIFFTVLFLMFTAMMPTILTFPMEMSVFVREHLNYWYSLKSFYFAKTLADIPFQIVFSIIYVAIVYFMTSQPLEVTRFLMLLTMCVMTSLVAQSLGLLIGAAMNVENGVFFGPVASVPILLFSGFFVTFSAIPSYLQWVPYISYIRYGFEGAMLSIYGYGRAKLKCSEAYCHFKNPATFLEELDMDQGRYWVDVVALAGFFFLLRIVAFLVLKLKLKLDK</sequence>
<evidence type="ECO:0000256" key="5">
    <source>
        <dbReference type="ARBA" id="ARBA00022741"/>
    </source>
</evidence>
<dbReference type="FunFam" id="3.40.50.300:FF:000891">
    <property type="entry name" value="ATP-binding cassette sub-family G member"/>
    <property type="match status" value="1"/>
</dbReference>
<evidence type="ECO:0000256" key="10">
    <source>
        <dbReference type="SAM" id="Phobius"/>
    </source>
</evidence>
<dbReference type="AlphaFoldDB" id="A0A7R8VU05"/>
<dbReference type="PANTHER" id="PTHR48041">
    <property type="entry name" value="ABC TRANSPORTER G FAMILY MEMBER 28"/>
    <property type="match status" value="1"/>
</dbReference>
<keyword evidence="7 10" id="KW-1133">Transmembrane helix</keyword>
<accession>A0A7R8VU05</accession>
<feature type="transmembrane region" description="Helical" evidence="10">
    <location>
        <begin position="603"/>
        <end position="626"/>
    </location>
</feature>
<dbReference type="InterPro" id="IPR043926">
    <property type="entry name" value="ABCG_dom"/>
</dbReference>
<feature type="domain" description="ABC transporter" evidence="11">
    <location>
        <begin position="95"/>
        <end position="334"/>
    </location>
</feature>
<keyword evidence="8 10" id="KW-0472">Membrane</keyword>
<dbReference type="EMBL" id="OA573348">
    <property type="protein sequence ID" value="CAD7204871.1"/>
    <property type="molecule type" value="Genomic_DNA"/>
</dbReference>
<reference evidence="12" key="1">
    <citation type="submission" date="2020-11" db="EMBL/GenBank/DDBJ databases">
        <authorList>
            <person name="Tran Van P."/>
        </authorList>
    </citation>
    <scope>NUCLEOTIDE SEQUENCE</scope>
</reference>
<evidence type="ECO:0000256" key="7">
    <source>
        <dbReference type="ARBA" id="ARBA00022989"/>
    </source>
</evidence>
<feature type="transmembrane region" description="Helical" evidence="10">
    <location>
        <begin position="537"/>
        <end position="561"/>
    </location>
</feature>
<keyword evidence="4 10" id="KW-0812">Transmembrane</keyword>
<dbReference type="InterPro" id="IPR003593">
    <property type="entry name" value="AAA+_ATPase"/>
</dbReference>
<dbReference type="InterPro" id="IPR050352">
    <property type="entry name" value="ABCG_transporters"/>
</dbReference>
<dbReference type="Pfam" id="PF01061">
    <property type="entry name" value="ABC2_membrane"/>
    <property type="match status" value="1"/>
</dbReference>
<evidence type="ECO:0000259" key="11">
    <source>
        <dbReference type="PROSITE" id="PS50893"/>
    </source>
</evidence>
<comment type="subcellular location">
    <subcellularLocation>
        <location evidence="1">Membrane</location>
        <topology evidence="1">Multi-pass membrane protein</topology>
    </subcellularLocation>
</comment>
<evidence type="ECO:0000256" key="9">
    <source>
        <dbReference type="SAM" id="MobiDB-lite"/>
    </source>
</evidence>
<dbReference type="SUPFAM" id="SSF52540">
    <property type="entry name" value="P-loop containing nucleoside triphosphate hydrolases"/>
    <property type="match status" value="1"/>
</dbReference>
<feature type="transmembrane region" description="Helical" evidence="10">
    <location>
        <begin position="684"/>
        <end position="706"/>
    </location>
</feature>
<dbReference type="GO" id="GO:0005524">
    <property type="term" value="F:ATP binding"/>
    <property type="evidence" value="ECO:0007669"/>
    <property type="project" value="UniProtKB-KW"/>
</dbReference>
<evidence type="ECO:0000256" key="3">
    <source>
        <dbReference type="ARBA" id="ARBA00022448"/>
    </source>
</evidence>
<dbReference type="PROSITE" id="PS50893">
    <property type="entry name" value="ABC_TRANSPORTER_2"/>
    <property type="match status" value="1"/>
</dbReference>
<dbReference type="GO" id="GO:0140359">
    <property type="term" value="F:ABC-type transporter activity"/>
    <property type="evidence" value="ECO:0007669"/>
    <property type="project" value="InterPro"/>
</dbReference>
<keyword evidence="5" id="KW-0547">Nucleotide-binding</keyword>
<feature type="transmembrane region" description="Helical" evidence="10">
    <location>
        <begin position="465"/>
        <end position="482"/>
    </location>
</feature>
<dbReference type="Pfam" id="PF00005">
    <property type="entry name" value="ABC_tran"/>
    <property type="match status" value="1"/>
</dbReference>
<organism evidence="12">
    <name type="scientific">Timema douglasi</name>
    <name type="common">Walking stick</name>
    <dbReference type="NCBI Taxonomy" id="61478"/>
    <lineage>
        <taxon>Eukaryota</taxon>
        <taxon>Metazoa</taxon>
        <taxon>Ecdysozoa</taxon>
        <taxon>Arthropoda</taxon>
        <taxon>Hexapoda</taxon>
        <taxon>Insecta</taxon>
        <taxon>Pterygota</taxon>
        <taxon>Neoptera</taxon>
        <taxon>Polyneoptera</taxon>
        <taxon>Phasmatodea</taxon>
        <taxon>Timematodea</taxon>
        <taxon>Timematoidea</taxon>
        <taxon>Timematidae</taxon>
        <taxon>Timema</taxon>
    </lineage>
</organism>
<feature type="transmembrane region" description="Helical" evidence="10">
    <location>
        <begin position="494"/>
        <end position="517"/>
    </location>
</feature>
<comment type="similarity">
    <text evidence="2">Belongs to the ABC transporter superfamily. ABCG family. Eye pigment precursor importer (TC 3.A.1.204) subfamily.</text>
</comment>
<proteinExistence type="inferred from homology"/>
<dbReference type="InterPro" id="IPR017871">
    <property type="entry name" value="ABC_transporter-like_CS"/>
</dbReference>
<dbReference type="GO" id="GO:0005886">
    <property type="term" value="C:plasma membrane"/>
    <property type="evidence" value="ECO:0007669"/>
    <property type="project" value="TreeGrafter"/>
</dbReference>
<keyword evidence="6" id="KW-0067">ATP-binding</keyword>
<evidence type="ECO:0000256" key="2">
    <source>
        <dbReference type="ARBA" id="ARBA00005814"/>
    </source>
</evidence>
<feature type="transmembrane region" description="Helical" evidence="10">
    <location>
        <begin position="573"/>
        <end position="597"/>
    </location>
</feature>
<dbReference type="PROSITE" id="PS00211">
    <property type="entry name" value="ABC_TRANSPORTER_1"/>
    <property type="match status" value="1"/>
</dbReference>
<dbReference type="InterPro" id="IPR003439">
    <property type="entry name" value="ABC_transporter-like_ATP-bd"/>
</dbReference>
<dbReference type="SMART" id="SM00382">
    <property type="entry name" value="AAA"/>
    <property type="match status" value="1"/>
</dbReference>
<dbReference type="GO" id="GO:0016887">
    <property type="term" value="F:ATP hydrolysis activity"/>
    <property type="evidence" value="ECO:0007669"/>
    <property type="project" value="InterPro"/>
</dbReference>
<dbReference type="InterPro" id="IPR013525">
    <property type="entry name" value="ABC2_TM"/>
</dbReference>
<evidence type="ECO:0000313" key="12">
    <source>
        <dbReference type="EMBL" id="CAD7204871.1"/>
    </source>
</evidence>
<name>A0A7R8VU05_TIMDO</name>
<protein>
    <recommendedName>
        <fullName evidence="11">ABC transporter domain-containing protein</fullName>
    </recommendedName>
</protein>